<proteinExistence type="predicted"/>
<dbReference type="AlphaFoldDB" id="A0A0A0ED53"/>
<dbReference type="InterPro" id="IPR036844">
    <property type="entry name" value="Hint_dom_sf"/>
</dbReference>
<dbReference type="Pfam" id="PF13403">
    <property type="entry name" value="Hint_2"/>
    <property type="match status" value="1"/>
</dbReference>
<dbReference type="InterPro" id="IPR028992">
    <property type="entry name" value="Hedgehog/Intein_dom"/>
</dbReference>
<comment type="caution">
    <text evidence="2">The sequence shown here is derived from an EMBL/GenBank/DDBJ whole genome shotgun (WGS) entry which is preliminary data.</text>
</comment>
<gene>
    <name evidence="2" type="ORF">ATO9_15680</name>
</gene>
<organism evidence="2 3">
    <name type="scientific">Pseudooceanicola atlanticus</name>
    <dbReference type="NCBI Taxonomy" id="1461694"/>
    <lineage>
        <taxon>Bacteria</taxon>
        <taxon>Pseudomonadati</taxon>
        <taxon>Pseudomonadota</taxon>
        <taxon>Alphaproteobacteria</taxon>
        <taxon>Rhodobacterales</taxon>
        <taxon>Paracoccaceae</taxon>
        <taxon>Pseudooceanicola</taxon>
    </lineage>
</organism>
<dbReference type="STRING" id="1461694.ATO9_15680"/>
<dbReference type="RefSeq" id="WP_052418354.1">
    <property type="nucleotide sequence ID" value="NZ_AQQX01000006.1"/>
</dbReference>
<dbReference type="eggNOG" id="COG2931">
    <property type="taxonomic scope" value="Bacteria"/>
</dbReference>
<protein>
    <recommendedName>
        <fullName evidence="1">Hedgehog/Intein (Hint) domain-containing protein</fullName>
    </recommendedName>
</protein>
<dbReference type="EMBL" id="AQQX01000006">
    <property type="protein sequence ID" value="KGM48028.1"/>
    <property type="molecule type" value="Genomic_DNA"/>
</dbReference>
<evidence type="ECO:0000313" key="3">
    <source>
        <dbReference type="Proteomes" id="UP000030004"/>
    </source>
</evidence>
<accession>A0A0A0ED53</accession>
<evidence type="ECO:0000259" key="1">
    <source>
        <dbReference type="Pfam" id="PF13403"/>
    </source>
</evidence>
<dbReference type="Proteomes" id="UP000030004">
    <property type="component" value="Unassembled WGS sequence"/>
</dbReference>
<sequence length="162" mass="17451">MNTNENAFAEENKAQHNVARGIAAGTKVMTLDGEMPVEFLTEGDRVITRDTGMAVLKAVRSRKVACDVVHITAGSLGHNRPDADIAIPAQQEILVRDWRAEALFGKKQALVPAARLVDGEYVRAMGKGVMTVYELVFDTDHIVYAGGLEVAAKAEVELATAC</sequence>
<dbReference type="OrthoDB" id="7873527at2"/>
<dbReference type="Gene3D" id="2.170.16.10">
    <property type="entry name" value="Hedgehog/Intein (Hint) domain"/>
    <property type="match status" value="1"/>
</dbReference>
<reference evidence="2 3" key="1">
    <citation type="journal article" date="2015" name="Antonie Van Leeuwenhoek">
        <title>Pseudooceanicola atlanticus gen. nov. sp. nov., isolated from surface seawater of the Atlantic Ocean and reclassification of Oceanicola batsensis, Oceanicola marinus, Oceanicola nitratireducens, Oceanicola nanhaiensis, Oceanicola antarcticus and Oceanicola flagellatus, as Pseudooceanicola batsensis comb. nov., Pseudooceanicola marinus comb. nov., Pseudooceanicola nitratireducens comb. nov., Pseudooceanicola nanhaiensis comb. nov., Pseudooceanicola antarcticus comb. nov., and Pseudooceanicola flagellatus comb. nov.</title>
        <authorList>
            <person name="Lai Q."/>
            <person name="Li G."/>
            <person name="Liu X."/>
            <person name="Du Y."/>
            <person name="Sun F."/>
            <person name="Shao Z."/>
        </authorList>
    </citation>
    <scope>NUCLEOTIDE SEQUENCE [LARGE SCALE GENOMIC DNA]</scope>
    <source>
        <strain evidence="2 3">22II-s11g</strain>
    </source>
</reference>
<evidence type="ECO:0000313" key="2">
    <source>
        <dbReference type="EMBL" id="KGM48028.1"/>
    </source>
</evidence>
<keyword evidence="3" id="KW-1185">Reference proteome</keyword>
<feature type="domain" description="Hedgehog/Intein (Hint)" evidence="1">
    <location>
        <begin position="23"/>
        <end position="149"/>
    </location>
</feature>
<name>A0A0A0ED53_9RHOB</name>
<dbReference type="SUPFAM" id="SSF51294">
    <property type="entry name" value="Hedgehog/intein (Hint) domain"/>
    <property type="match status" value="1"/>
</dbReference>